<proteinExistence type="predicted"/>
<dbReference type="InterPro" id="IPR029044">
    <property type="entry name" value="Nucleotide-diphossugar_trans"/>
</dbReference>
<reference evidence="1" key="1">
    <citation type="submission" date="2023-03" db="EMBL/GenBank/DDBJ databases">
        <title>Multiphase analysis and comparison of six strains from genera Psychromarinibacter, Lutimaribacter, and Maritimibacter, including a novel species: Psychromarinibacter sediminicola sp. nov.</title>
        <authorList>
            <person name="Wang Y.-H."/>
            <person name="Ye M.-Q."/>
            <person name="Du Z.-J."/>
        </authorList>
    </citation>
    <scope>NUCLEOTIDE SEQUENCE</scope>
    <source>
        <strain evidence="1">C21-152</strain>
    </source>
</reference>
<keyword evidence="2" id="KW-1185">Reference proteome</keyword>
<comment type="caution">
    <text evidence="1">The sequence shown here is derived from an EMBL/GenBank/DDBJ whole genome shotgun (WGS) entry which is preliminary data.</text>
</comment>
<evidence type="ECO:0000313" key="2">
    <source>
        <dbReference type="Proteomes" id="UP001220964"/>
    </source>
</evidence>
<name>A0AAE3T7E0_9RHOB</name>
<gene>
    <name evidence="1" type="ORF">P1J78_02330</name>
</gene>
<protein>
    <submittedName>
        <fullName evidence="1">Glycosyltransferase family 2 protein</fullName>
    </submittedName>
</protein>
<evidence type="ECO:0000313" key="1">
    <source>
        <dbReference type="EMBL" id="MDF0599558.1"/>
    </source>
</evidence>
<dbReference type="SUPFAM" id="SSF53448">
    <property type="entry name" value="Nucleotide-diphospho-sugar transferases"/>
    <property type="match status" value="1"/>
</dbReference>
<dbReference type="AlphaFoldDB" id="A0AAE3T7E0"/>
<accession>A0AAE3T7E0</accession>
<organism evidence="1 2">
    <name type="scientific">Psychromarinibacter sediminicola</name>
    <dbReference type="NCBI Taxonomy" id="3033385"/>
    <lineage>
        <taxon>Bacteria</taxon>
        <taxon>Pseudomonadati</taxon>
        <taxon>Pseudomonadota</taxon>
        <taxon>Alphaproteobacteria</taxon>
        <taxon>Rhodobacterales</taxon>
        <taxon>Paracoccaceae</taxon>
        <taxon>Psychromarinibacter</taxon>
    </lineage>
</organism>
<dbReference type="RefSeq" id="WP_275565707.1">
    <property type="nucleotide sequence ID" value="NZ_JARGYC010000004.1"/>
</dbReference>
<dbReference type="Proteomes" id="UP001220964">
    <property type="component" value="Unassembled WGS sequence"/>
</dbReference>
<dbReference type="EMBL" id="JARGYC010000004">
    <property type="protein sequence ID" value="MDF0599558.1"/>
    <property type="molecule type" value="Genomic_DNA"/>
</dbReference>
<sequence length="295" mass="33806">MATNGQAPRSGPGGGERRLIISLSSIPSRFDKLGPTLNGLLRQEARVERIELYIPKRYRRFPDWDGTLPEVPGGVDIVRCDDDLGPATKVLYAAKKYRGQDDVDILLCDDDRRYKPHWAQTYVEARKAHPEACLAIAGFEADRYGQSAMKDRPKPRAKKRSRFWDLKFKAQMVWEYLFPPVERKYLREPVRRLFRQSGYADCFEGFAGAMVKPDFFDDLAFDIPPVVWTVDDVWLSGHLARRGVPIWIIADQFDTQHTPAGISDALYLSEIEGADRDAANKRCIAYFRETYGIWP</sequence>